<evidence type="ECO:0000313" key="6">
    <source>
        <dbReference type="EMBL" id="GGE25182.1"/>
    </source>
</evidence>
<dbReference type="SUPFAM" id="SSF74942">
    <property type="entry name" value="YhbC-like, C-terminal domain"/>
    <property type="match status" value="1"/>
</dbReference>
<dbReference type="HAMAP" id="MF_01077">
    <property type="entry name" value="RimP"/>
    <property type="match status" value="1"/>
</dbReference>
<reference evidence="6" key="2">
    <citation type="submission" date="2020-09" db="EMBL/GenBank/DDBJ databases">
        <authorList>
            <person name="Sun Q."/>
            <person name="Zhou Y."/>
        </authorList>
    </citation>
    <scope>NUCLEOTIDE SEQUENCE</scope>
    <source>
        <strain evidence="6">CGMCC 1.15179</strain>
    </source>
</reference>
<dbReference type="NCBIfam" id="NF000928">
    <property type="entry name" value="PRK00092.1-2"/>
    <property type="match status" value="1"/>
</dbReference>
<comment type="caution">
    <text evidence="6">The sequence shown here is derived from an EMBL/GenBank/DDBJ whole genome shotgun (WGS) entry which is preliminary data.</text>
</comment>
<name>A0A8J2VED3_9BACL</name>
<reference evidence="6" key="1">
    <citation type="journal article" date="2014" name="Int. J. Syst. Evol. Microbiol.">
        <title>Complete genome sequence of Corynebacterium casei LMG S-19264T (=DSM 44701T), isolated from a smear-ripened cheese.</title>
        <authorList>
            <consortium name="US DOE Joint Genome Institute (JGI-PGF)"/>
            <person name="Walter F."/>
            <person name="Albersmeier A."/>
            <person name="Kalinowski J."/>
            <person name="Ruckert C."/>
        </authorList>
    </citation>
    <scope>NUCLEOTIDE SEQUENCE</scope>
    <source>
        <strain evidence="6">CGMCC 1.15179</strain>
    </source>
</reference>
<evidence type="ECO:0000313" key="7">
    <source>
        <dbReference type="Proteomes" id="UP000625210"/>
    </source>
</evidence>
<evidence type="ECO:0000256" key="1">
    <source>
        <dbReference type="ARBA" id="ARBA00022490"/>
    </source>
</evidence>
<dbReference type="GO" id="GO:0005829">
    <property type="term" value="C:cytosol"/>
    <property type="evidence" value="ECO:0007669"/>
    <property type="project" value="TreeGrafter"/>
</dbReference>
<evidence type="ECO:0000256" key="2">
    <source>
        <dbReference type="ARBA" id="ARBA00022517"/>
    </source>
</evidence>
<feature type="domain" description="Ribosome maturation factor RimP N-terminal" evidence="4">
    <location>
        <begin position="12"/>
        <end position="85"/>
    </location>
</feature>
<dbReference type="InterPro" id="IPR028989">
    <property type="entry name" value="RimP_N"/>
</dbReference>
<dbReference type="InterPro" id="IPR036847">
    <property type="entry name" value="RimP_C_sf"/>
</dbReference>
<comment type="subcellular location">
    <subcellularLocation>
        <location evidence="3">Cytoplasm</location>
    </subcellularLocation>
</comment>
<organism evidence="6 7">
    <name type="scientific">Marinithermofilum abyssi</name>
    <dbReference type="NCBI Taxonomy" id="1571185"/>
    <lineage>
        <taxon>Bacteria</taxon>
        <taxon>Bacillati</taxon>
        <taxon>Bacillota</taxon>
        <taxon>Bacilli</taxon>
        <taxon>Bacillales</taxon>
        <taxon>Thermoactinomycetaceae</taxon>
        <taxon>Marinithermofilum</taxon>
    </lineage>
</organism>
<dbReference type="Gene3D" id="3.30.300.70">
    <property type="entry name" value="RimP-like superfamily, N-terminal"/>
    <property type="match status" value="1"/>
</dbReference>
<keyword evidence="7" id="KW-1185">Reference proteome</keyword>
<evidence type="ECO:0000256" key="3">
    <source>
        <dbReference type="HAMAP-Rule" id="MF_01077"/>
    </source>
</evidence>
<dbReference type="InterPro" id="IPR035956">
    <property type="entry name" value="RimP_N_sf"/>
</dbReference>
<evidence type="ECO:0000259" key="4">
    <source>
        <dbReference type="Pfam" id="PF02576"/>
    </source>
</evidence>
<dbReference type="GO" id="GO:0000028">
    <property type="term" value="P:ribosomal small subunit assembly"/>
    <property type="evidence" value="ECO:0007669"/>
    <property type="project" value="TreeGrafter"/>
</dbReference>
<dbReference type="AlphaFoldDB" id="A0A8J2VED3"/>
<feature type="domain" description="Ribosome maturation factor RimP C-terminal" evidence="5">
    <location>
        <begin position="88"/>
        <end position="153"/>
    </location>
</feature>
<dbReference type="PANTHER" id="PTHR33867:SF1">
    <property type="entry name" value="RIBOSOME MATURATION FACTOR RIMP"/>
    <property type="match status" value="1"/>
</dbReference>
<keyword evidence="1 3" id="KW-0963">Cytoplasm</keyword>
<evidence type="ECO:0000259" key="5">
    <source>
        <dbReference type="Pfam" id="PF17384"/>
    </source>
</evidence>
<dbReference type="Pfam" id="PF17384">
    <property type="entry name" value="DUF150_C"/>
    <property type="match status" value="1"/>
</dbReference>
<dbReference type="EMBL" id="BMHQ01000011">
    <property type="protein sequence ID" value="GGE25182.1"/>
    <property type="molecule type" value="Genomic_DNA"/>
</dbReference>
<dbReference type="FunFam" id="3.30.300.70:FF:000001">
    <property type="entry name" value="Ribosome maturation factor RimP"/>
    <property type="match status" value="1"/>
</dbReference>
<proteinExistence type="inferred from homology"/>
<comment type="function">
    <text evidence="3">Required for maturation of 30S ribosomal subunits.</text>
</comment>
<dbReference type="GO" id="GO:0006412">
    <property type="term" value="P:translation"/>
    <property type="evidence" value="ECO:0007669"/>
    <property type="project" value="TreeGrafter"/>
</dbReference>
<dbReference type="Gene3D" id="2.30.30.180">
    <property type="entry name" value="Ribosome maturation factor RimP, C-terminal domain"/>
    <property type="match status" value="1"/>
</dbReference>
<dbReference type="Proteomes" id="UP000625210">
    <property type="component" value="Unassembled WGS sequence"/>
</dbReference>
<keyword evidence="2 3" id="KW-0690">Ribosome biogenesis</keyword>
<dbReference type="Pfam" id="PF02576">
    <property type="entry name" value="RimP_N"/>
    <property type="match status" value="1"/>
</dbReference>
<accession>A0A8J2VED3</accession>
<dbReference type="InterPro" id="IPR028998">
    <property type="entry name" value="RimP_C"/>
</dbReference>
<protein>
    <recommendedName>
        <fullName evidence="3">Ribosome maturation factor RimP</fullName>
    </recommendedName>
</protein>
<dbReference type="SUPFAM" id="SSF75420">
    <property type="entry name" value="YhbC-like, N-terminal domain"/>
    <property type="match status" value="1"/>
</dbReference>
<dbReference type="InterPro" id="IPR003728">
    <property type="entry name" value="Ribosome_maturation_RimP"/>
</dbReference>
<sequence>MSRKVTEAVEAIVEPILEEEGLELYETEFKKEGKNWYLRVYIDRPEGRVNLDDCSRISERLSKELDRVDPIPGAYFLEVSSPGAERPLKTEKHFRQAVGKHVYLTTYEPVDGSKTFEGKLAAYTPEKLTMDMDGETVEIPADKVAKARLAVVF</sequence>
<dbReference type="PANTHER" id="PTHR33867">
    <property type="entry name" value="RIBOSOME MATURATION FACTOR RIMP"/>
    <property type="match status" value="1"/>
</dbReference>
<dbReference type="RefSeq" id="WP_188648634.1">
    <property type="nucleotide sequence ID" value="NZ_BMHQ01000011.1"/>
</dbReference>
<gene>
    <name evidence="3 6" type="primary">rimP</name>
    <name evidence="6" type="ORF">GCM10011571_29200</name>
</gene>
<dbReference type="CDD" id="cd01734">
    <property type="entry name" value="YlxS_C"/>
    <property type="match status" value="1"/>
</dbReference>
<comment type="similarity">
    <text evidence="3">Belongs to the RimP family.</text>
</comment>